<evidence type="ECO:0000259" key="2">
    <source>
        <dbReference type="Pfam" id="PF00149"/>
    </source>
</evidence>
<dbReference type="EMBL" id="FRDI01000009">
    <property type="protein sequence ID" value="SHN67615.1"/>
    <property type="molecule type" value="Genomic_DNA"/>
</dbReference>
<dbReference type="OrthoDB" id="9773856at2"/>
<dbReference type="InterPro" id="IPR029052">
    <property type="entry name" value="Metallo-depent_PP-like"/>
</dbReference>
<dbReference type="AlphaFoldDB" id="A0A1M7TA48"/>
<dbReference type="RefSeq" id="WP_072697459.1">
    <property type="nucleotide sequence ID" value="NZ_FRDI01000009.1"/>
</dbReference>
<name>A0A1M7TA48_9BACT</name>
<evidence type="ECO:0000313" key="4">
    <source>
        <dbReference type="Proteomes" id="UP000186469"/>
    </source>
</evidence>
<dbReference type="PANTHER" id="PTHR30337">
    <property type="entry name" value="COMPONENT OF ATP-DEPENDENT DSDNA EXONUCLEASE"/>
    <property type="match status" value="1"/>
</dbReference>
<dbReference type="STRING" id="1121455.SAMN02745728_01768"/>
<gene>
    <name evidence="3" type="ORF">SAMN02745728_01768</name>
</gene>
<dbReference type="InterPro" id="IPR050535">
    <property type="entry name" value="DNA_Repair-Maintenance_Comp"/>
</dbReference>
<dbReference type="CDD" id="cd00840">
    <property type="entry name" value="MPP_Mre11_N"/>
    <property type="match status" value="1"/>
</dbReference>
<dbReference type="InterPro" id="IPR041796">
    <property type="entry name" value="Mre11_N"/>
</dbReference>
<evidence type="ECO:0000313" key="3">
    <source>
        <dbReference type="EMBL" id="SHN67615.1"/>
    </source>
</evidence>
<reference evidence="3 4" key="1">
    <citation type="submission" date="2016-12" db="EMBL/GenBank/DDBJ databases">
        <authorList>
            <person name="Song W.-J."/>
            <person name="Kurnit D.M."/>
        </authorList>
    </citation>
    <scope>NUCLEOTIDE SEQUENCE [LARGE SCALE GENOMIC DNA]</scope>
    <source>
        <strain evidence="3 4">DSM 11393</strain>
    </source>
</reference>
<keyword evidence="3" id="KW-0540">Nuclease</keyword>
<proteinExistence type="predicted"/>
<dbReference type="PANTHER" id="PTHR30337:SF7">
    <property type="entry name" value="PHOSPHOESTERASE"/>
    <property type="match status" value="1"/>
</dbReference>
<keyword evidence="3" id="KW-0269">Exonuclease</keyword>
<keyword evidence="4" id="KW-1185">Reference proteome</keyword>
<dbReference type="GO" id="GO:0004527">
    <property type="term" value="F:exonuclease activity"/>
    <property type="evidence" value="ECO:0007669"/>
    <property type="project" value="UniProtKB-KW"/>
</dbReference>
<evidence type="ECO:0000256" key="1">
    <source>
        <dbReference type="ARBA" id="ARBA00022801"/>
    </source>
</evidence>
<dbReference type="Gene3D" id="3.60.21.10">
    <property type="match status" value="1"/>
</dbReference>
<dbReference type="InterPro" id="IPR004843">
    <property type="entry name" value="Calcineurin-like_PHP"/>
</dbReference>
<accession>A0A1M7TA48</accession>
<dbReference type="Proteomes" id="UP000186469">
    <property type="component" value="Unassembled WGS sequence"/>
</dbReference>
<keyword evidence="1" id="KW-0378">Hydrolase</keyword>
<dbReference type="SUPFAM" id="SSF56300">
    <property type="entry name" value="Metallo-dependent phosphatases"/>
    <property type="match status" value="1"/>
</dbReference>
<feature type="domain" description="Calcineurin-like phosphoesterase" evidence="2">
    <location>
        <begin position="5"/>
        <end position="233"/>
    </location>
</feature>
<dbReference type="Pfam" id="PF00149">
    <property type="entry name" value="Metallophos"/>
    <property type="match status" value="1"/>
</dbReference>
<sequence>MKTFTFIHAADLHLDSILPLAKFSLNDPDSDLEIDNKFNKLCKKYKKLSEDAVFIAFKNLIELCLVEKVDFLVLSGDLYHQADGSLKAYYALKNAFVALNNAGIAVFIAHGNHDHLKINSSDLQENSEIKNILQWESNVKVFGNKLQRLEFCKDNECLALLHGISHAKNAETQNLGKDFNRQEPTLLKPDCFQIGVLHCTIGKSDEHERYAPCNLSDLIGSRLDYWALGHIHKRQVLCEQPAIHYPGSLQGLHINETGQHGCLLVKVNELGQSLVTFKALAPVQWELINIDFNKLQRNEQPDEIKTQENTPENDYDLESAQNLTIQSLDELEEYLLETCINVATQTQSPLCQLIIFRIVLEGCCELDSVLKKSDAETELVNKLNQSLQKIIATKRNALSSQSEKVIDLIIKDIHIKTKPVRDLNSLRSNSGFVGELLRYSDELLNQLEPSQAENNMEDKLALHQTYIEQETELKHIVDELYLSKRNNKFLPPKPSHSSLQALIKEAEELCLEKLKIE</sequence>
<organism evidence="3 4">
    <name type="scientific">Desulfovibrio litoralis DSM 11393</name>
    <dbReference type="NCBI Taxonomy" id="1121455"/>
    <lineage>
        <taxon>Bacteria</taxon>
        <taxon>Pseudomonadati</taxon>
        <taxon>Thermodesulfobacteriota</taxon>
        <taxon>Desulfovibrionia</taxon>
        <taxon>Desulfovibrionales</taxon>
        <taxon>Desulfovibrionaceae</taxon>
        <taxon>Desulfovibrio</taxon>
    </lineage>
</organism>
<protein>
    <submittedName>
        <fullName evidence="3">DNA repair exonuclease SbcCD nuclease subunit</fullName>
    </submittedName>
</protein>